<evidence type="ECO:0000313" key="6">
    <source>
        <dbReference type="EMBL" id="EXA32093.1"/>
    </source>
</evidence>
<dbReference type="GO" id="GO:0006351">
    <property type="term" value="P:DNA-templated transcription"/>
    <property type="evidence" value="ECO:0007669"/>
    <property type="project" value="InterPro"/>
</dbReference>
<reference evidence="6" key="2">
    <citation type="submission" date="2012-05" db="EMBL/GenBank/DDBJ databases">
        <title>Annotation of the Genome Sequence of Fusarium oxysporum HDV247.</title>
        <authorList>
            <consortium name="The Broad Institute Genomics Platform"/>
            <person name="Ma L.-J."/>
            <person name="Corby-Kistler H."/>
            <person name="Broz K."/>
            <person name="Gale L.R."/>
            <person name="Jonkers W."/>
            <person name="O'Donnell K."/>
            <person name="Ploetz R."/>
            <person name="Steinberg C."/>
            <person name="Schwartz D.C."/>
            <person name="VanEtten H."/>
            <person name="Zhou S."/>
            <person name="Young S.K."/>
            <person name="Zeng Q."/>
            <person name="Gargeya S."/>
            <person name="Fitzgerald M."/>
            <person name="Abouelleil A."/>
            <person name="Alvarado L."/>
            <person name="Chapman S.B."/>
            <person name="Gainer-Dewar J."/>
            <person name="Goldberg J."/>
            <person name="Griggs A."/>
            <person name="Gujja S."/>
            <person name="Hansen M."/>
            <person name="Howarth C."/>
            <person name="Imamovic A."/>
            <person name="Ireland A."/>
            <person name="Larimer J."/>
            <person name="McCowan C."/>
            <person name="Murphy C."/>
            <person name="Pearson M."/>
            <person name="Poon T.W."/>
            <person name="Priest M."/>
            <person name="Roberts A."/>
            <person name="Saif S."/>
            <person name="Shea T."/>
            <person name="Sykes S."/>
            <person name="Wortman J."/>
            <person name="Nusbaum C."/>
            <person name="Birren B."/>
        </authorList>
    </citation>
    <scope>NUCLEOTIDE SEQUENCE</scope>
    <source>
        <strain evidence="6">HDV247</strain>
    </source>
</reference>
<dbReference type="Pfam" id="PF03184">
    <property type="entry name" value="DDE_1"/>
    <property type="match status" value="1"/>
</dbReference>
<evidence type="ECO:0000256" key="3">
    <source>
        <dbReference type="SAM" id="MobiDB-lite"/>
    </source>
</evidence>
<keyword evidence="2" id="KW-0175">Coiled coil</keyword>
<dbReference type="EMBL" id="JH651001">
    <property type="protein sequence ID" value="EXA32093.1"/>
    <property type="molecule type" value="Genomic_DNA"/>
</dbReference>
<dbReference type="OrthoDB" id="5121955at2759"/>
<dbReference type="InterPro" id="IPR004875">
    <property type="entry name" value="DDE_SF_endonuclease_dom"/>
</dbReference>
<dbReference type="InterPro" id="IPR052761">
    <property type="entry name" value="Fungal_Detox/Toxin_TFs"/>
</dbReference>
<proteinExistence type="predicted"/>
<dbReference type="Pfam" id="PF04082">
    <property type="entry name" value="Fungal_trans"/>
    <property type="match status" value="1"/>
</dbReference>
<dbReference type="Proteomes" id="UP000030751">
    <property type="component" value="Unassembled WGS sequence"/>
</dbReference>
<feature type="compositionally biased region" description="Polar residues" evidence="3">
    <location>
        <begin position="370"/>
        <end position="384"/>
    </location>
</feature>
<reference evidence="6" key="1">
    <citation type="submission" date="2011-10" db="EMBL/GenBank/DDBJ databases">
        <title>The Genome Sequence of Fusarium oxysporum HDV247.</title>
        <authorList>
            <consortium name="The Broad Institute Genome Sequencing Platform"/>
            <person name="Ma L.-J."/>
            <person name="Gale L.R."/>
            <person name="Schwartz D.C."/>
            <person name="Zhou S."/>
            <person name="Corby-Kistler H."/>
            <person name="Young S.K."/>
            <person name="Zeng Q."/>
            <person name="Gargeya S."/>
            <person name="Fitzgerald M."/>
            <person name="Haas B."/>
            <person name="Abouelleil A."/>
            <person name="Alvarado L."/>
            <person name="Arachchi H.M."/>
            <person name="Berlin A."/>
            <person name="Brown A."/>
            <person name="Chapman S.B."/>
            <person name="Chen Z."/>
            <person name="Dunbar C."/>
            <person name="Freedman E."/>
            <person name="Gearin G."/>
            <person name="Goldberg J."/>
            <person name="Griggs A."/>
            <person name="Gujja S."/>
            <person name="Heiman D."/>
            <person name="Howarth C."/>
            <person name="Larson L."/>
            <person name="Lui A."/>
            <person name="MacDonald P.J.P."/>
            <person name="Montmayeur A."/>
            <person name="Murphy C."/>
            <person name="Neiman D."/>
            <person name="Pearson M."/>
            <person name="Priest M."/>
            <person name="Roberts A."/>
            <person name="Saif S."/>
            <person name="Shea T."/>
            <person name="Shenoy N."/>
            <person name="Sisk P."/>
            <person name="Stolte C."/>
            <person name="Sykes S."/>
            <person name="Wortman J."/>
            <person name="Nusbaum C."/>
            <person name="Birren B."/>
        </authorList>
    </citation>
    <scope>NUCLEOTIDE SEQUENCE [LARGE SCALE GENOMIC DNA]</scope>
    <source>
        <strain evidence="6">HDV247</strain>
    </source>
</reference>
<name>W9NH50_FUSOX</name>
<accession>W9NH50</accession>
<evidence type="ECO:0000256" key="2">
    <source>
        <dbReference type="SAM" id="Coils"/>
    </source>
</evidence>
<evidence type="ECO:0000259" key="4">
    <source>
        <dbReference type="Pfam" id="PF03184"/>
    </source>
</evidence>
<feature type="compositionally biased region" description="Basic and acidic residues" evidence="3">
    <location>
        <begin position="349"/>
        <end position="367"/>
    </location>
</feature>
<dbReference type="HOGENOM" id="CLU_275835_0_0_1"/>
<evidence type="ECO:0000259" key="5">
    <source>
        <dbReference type="Pfam" id="PF04082"/>
    </source>
</evidence>
<evidence type="ECO:0000256" key="1">
    <source>
        <dbReference type="ARBA" id="ARBA00023242"/>
    </source>
</evidence>
<feature type="domain" description="Xylanolytic transcriptional activator regulatory" evidence="5">
    <location>
        <begin position="532"/>
        <end position="700"/>
    </location>
</feature>
<dbReference type="CDD" id="cd12148">
    <property type="entry name" value="fungal_TF_MHR"/>
    <property type="match status" value="1"/>
</dbReference>
<dbReference type="PANTHER" id="PTHR47425:SF2">
    <property type="entry name" value="FARB-RELATED"/>
    <property type="match status" value="1"/>
</dbReference>
<dbReference type="PANTHER" id="PTHR47425">
    <property type="entry name" value="FARB-RELATED"/>
    <property type="match status" value="1"/>
</dbReference>
<feature type="domain" description="DDE-1" evidence="4">
    <location>
        <begin position="3"/>
        <end position="134"/>
    </location>
</feature>
<feature type="region of interest" description="Disordered" evidence="3">
    <location>
        <begin position="335"/>
        <end position="390"/>
    </location>
</feature>
<dbReference type="GO" id="GO:0003677">
    <property type="term" value="F:DNA binding"/>
    <property type="evidence" value="ECO:0007669"/>
    <property type="project" value="InterPro"/>
</dbReference>
<gene>
    <name evidence="6" type="ORF">FOVG_16670</name>
</gene>
<dbReference type="InterPro" id="IPR007219">
    <property type="entry name" value="XnlR_reg_dom"/>
</dbReference>
<protein>
    <recommendedName>
        <fullName evidence="7">Transcription factor domain-containing protein</fullName>
    </recommendedName>
</protein>
<dbReference type="GO" id="GO:0008270">
    <property type="term" value="F:zinc ion binding"/>
    <property type="evidence" value="ECO:0007669"/>
    <property type="project" value="InterPro"/>
</dbReference>
<evidence type="ECO:0008006" key="7">
    <source>
        <dbReference type="Google" id="ProtNLM"/>
    </source>
</evidence>
<feature type="coiled-coil region" evidence="2">
    <location>
        <begin position="229"/>
        <end position="263"/>
    </location>
</feature>
<sequence>MTSLPPFLIYQGKPGQVQDTWLTEFDPEHQSAFFSTSETGWTSHELGKEWLISVFDRFTKAKARNGRDYRLLITDGHSSHINMDFLDWCDAHRIIVAVFPPHSTHRLQPLDVSLFGPLSTAYTNRLVQWTSKTQGFTGLSKREFWVLFWGALEASFTPENIASGWRRTGLKPFDPDVVLSQVSKNTDDDSDVESGLDDSIALQEPTAQELRRLVDHVVKQSSVSSDTGARKLKRTLESLQAEVELLRHENQGLRETIIREKQRRQRGKALKDYIFDRVDPNSAQVFSPQKIAQARQKKVEMEAQKEEEVLQKRTEKALRQKRVEEQKQLVLERKRQREEKREIKRRGKETKQLEREANRQLRIEMKKQNQRSIQPRHQARQNGSDGLEENGGIQDEIIVVLPTITQPPDNDVTENLAEQADNLAAEVEPNKQVVTLATDPDALQSPLGLGEEAITNNAEHIDCSSFQPGERFFVLSPSPSPSLSTSTSYVAYSDYRFLTIGNLSWIPSRSLRFLEDQGCFNVPSRPILDQFIQQYFLHMHPLLPLFNEGDFWDTYDDLSPGQRKPADMIPLHVFQAILFACSNFVSQPTLDKLGFSSPQKARADLYRRAKLLVDYDTESSHIAKAQAALLLASWSFPGSNVPHKTSTPWLSIAIEHARKADAHRYQDICSMPGRQAVLKRLWWCCIVRDRVFGLMTRRGCQICSSQFDLDRASPLGLFDLADEFHRSKVHDLGTKVHLARLFELVVELCIVFTDILPLASPLEERVGKGVPHSQDWGYIGDCRMALRQWHRKATQRLPMFDSPEAMTSHDYGQHDSIILYTTLLRMYYYSSKVALSHHELLHLTTKSQSLSSSSSYVDPMCLRNIYSEVWDAAIGTTNCLDRLLRRRLARWLPISAVSCTTLPLLLHTFQVEILPSPTFEDLKDIDLNKHRLDILRRAMETYEFQYEGTNWVNGAITHIADLKCMAPTLGIINSSYTYHRVLGGIDGWIEILASQPAWYLRLAFIIDLTMSTGRLPDEDLLSNLDHILGDREKDSSPSSLLRKSLTDEFTALDDVFSAIAEGRVNHTAVIELNDSSQSPFSWSSFQLNDDQDATCTNISGAQGISTDQGATSLTGTCNTSADPSAYPSHSIPEELLTGEGLDVLAQFWVGELLGVN</sequence>
<organism evidence="6">
    <name type="scientific">Fusarium oxysporum f. sp. pisi HDV247</name>
    <dbReference type="NCBI Taxonomy" id="1080344"/>
    <lineage>
        <taxon>Eukaryota</taxon>
        <taxon>Fungi</taxon>
        <taxon>Dikarya</taxon>
        <taxon>Ascomycota</taxon>
        <taxon>Pezizomycotina</taxon>
        <taxon>Sordariomycetes</taxon>
        <taxon>Hypocreomycetidae</taxon>
        <taxon>Hypocreales</taxon>
        <taxon>Nectriaceae</taxon>
        <taxon>Fusarium</taxon>
        <taxon>Fusarium oxysporum species complex</taxon>
    </lineage>
</organism>
<dbReference type="AlphaFoldDB" id="W9NH50"/>
<keyword evidence="1" id="KW-0539">Nucleus</keyword>